<dbReference type="EMBL" id="FNWQ01000007">
    <property type="protein sequence ID" value="SEH45402.1"/>
    <property type="molecule type" value="Genomic_DNA"/>
</dbReference>
<name>A0A1H6IC76_CHRCI</name>
<dbReference type="PANTHER" id="PTHR43394">
    <property type="entry name" value="ATP-DEPENDENT PERMEASE MDL1, MITOCHONDRIAL"/>
    <property type="match status" value="1"/>
</dbReference>
<dbReference type="AlphaFoldDB" id="A0A1H6IC76"/>
<proteinExistence type="predicted"/>
<dbReference type="Pfam" id="PF00005">
    <property type="entry name" value="ABC_tran"/>
    <property type="match status" value="1"/>
</dbReference>
<dbReference type="PROSITE" id="PS50929">
    <property type="entry name" value="ABC_TM1F"/>
    <property type="match status" value="1"/>
</dbReference>
<dbReference type="CDD" id="cd07346">
    <property type="entry name" value="ABC_6TM_exporters"/>
    <property type="match status" value="1"/>
</dbReference>
<dbReference type="SUPFAM" id="SSF52540">
    <property type="entry name" value="P-loop containing nucleoside triphosphate hydrolases"/>
    <property type="match status" value="1"/>
</dbReference>
<evidence type="ECO:0000259" key="10">
    <source>
        <dbReference type="PROSITE" id="PS50893"/>
    </source>
</evidence>
<keyword evidence="4 9" id="KW-0812">Transmembrane</keyword>
<organism evidence="12 13">
    <name type="scientific">Chryseobacterium culicis</name>
    <dbReference type="NCBI Taxonomy" id="680127"/>
    <lineage>
        <taxon>Bacteria</taxon>
        <taxon>Pseudomonadati</taxon>
        <taxon>Bacteroidota</taxon>
        <taxon>Flavobacteriia</taxon>
        <taxon>Flavobacteriales</taxon>
        <taxon>Weeksellaceae</taxon>
        <taxon>Chryseobacterium group</taxon>
        <taxon>Chryseobacterium</taxon>
    </lineage>
</organism>
<keyword evidence="7 9" id="KW-1133">Transmembrane helix</keyword>
<evidence type="ECO:0000256" key="9">
    <source>
        <dbReference type="SAM" id="Phobius"/>
    </source>
</evidence>
<dbReference type="InterPro" id="IPR003593">
    <property type="entry name" value="AAA+_ATPase"/>
</dbReference>
<keyword evidence="3" id="KW-1003">Cell membrane</keyword>
<dbReference type="GO" id="GO:0005524">
    <property type="term" value="F:ATP binding"/>
    <property type="evidence" value="ECO:0007669"/>
    <property type="project" value="UniProtKB-KW"/>
</dbReference>
<dbReference type="Pfam" id="PF00664">
    <property type="entry name" value="ABC_membrane"/>
    <property type="match status" value="1"/>
</dbReference>
<feature type="transmembrane region" description="Helical" evidence="9">
    <location>
        <begin position="12"/>
        <end position="28"/>
    </location>
</feature>
<sequence>MNTKGLCSLQQLTLLVKIISVILLHYFIRMKILFKYLKPYQWLIIISLFLATINQVFSLFAPAITGNILDQLVTHPNFFDKEKLLPRNLNEYLYGSSAYHGAFYFLGLLIGTAMVSRIAKAFQDYVVSVITQKFGAKIFTDGLKHSMALPYQEFEDQRSGETLSILTKVREDTVKFITNFINIFFGILVSIIFVSVYAIRLHWSIMPVYICGIFLIAIVTNLLSKRIKVIQKNIVTETTALAGSTTESLRNIEIVKSLGLTNQEVIRLNNNTYKILGLELRKVKSIRSLSFIQGTMVNFLQQMITLTLLYLIFKNIVTPGQYLSLMFYGFFIFGPMQEIGNIIISYREAEASLQNFDRLMKKEVEEKPLHPKKIGAIEELEFKHVSFKHQSAQYKALNNISFDLKNGETIAFVGPSGSGKSTLVKLLVGLYRPQEGNIFYNGINGKEFDFDELRNQIGFVTQDTQLFAGTIKENLLFVNPSATEEELAAALQKSSCTALLERAEKGIETVIGEGGLKLSGGEKQRIAIARALLRKPHLLIFDEATSALDSITEEEITTTIKDISKEREQITVLIAHRLSTIMHADKIYVLERGQVVETGSHANLIDEKGLYYAMWRQQIGERKTLTPQG</sequence>
<feature type="domain" description="ABC transporter" evidence="10">
    <location>
        <begin position="380"/>
        <end position="617"/>
    </location>
</feature>
<keyword evidence="8 9" id="KW-0472">Membrane</keyword>
<keyword evidence="5" id="KW-0547">Nucleotide-binding</keyword>
<evidence type="ECO:0000256" key="4">
    <source>
        <dbReference type="ARBA" id="ARBA00022692"/>
    </source>
</evidence>
<protein>
    <submittedName>
        <fullName evidence="12">ATP-binding cassette, subfamily B</fullName>
    </submittedName>
</protein>
<dbReference type="InterPro" id="IPR011527">
    <property type="entry name" value="ABC1_TM_dom"/>
</dbReference>
<feature type="transmembrane region" description="Helical" evidence="9">
    <location>
        <begin position="92"/>
        <end position="115"/>
    </location>
</feature>
<feature type="transmembrane region" description="Helical" evidence="9">
    <location>
        <begin position="40"/>
        <end position="64"/>
    </location>
</feature>
<dbReference type="PROSITE" id="PS00211">
    <property type="entry name" value="ABC_TRANSPORTER_1"/>
    <property type="match status" value="1"/>
</dbReference>
<evidence type="ECO:0000256" key="8">
    <source>
        <dbReference type="ARBA" id="ARBA00023136"/>
    </source>
</evidence>
<evidence type="ECO:0000256" key="6">
    <source>
        <dbReference type="ARBA" id="ARBA00022840"/>
    </source>
</evidence>
<keyword evidence="2" id="KW-0813">Transport</keyword>
<evidence type="ECO:0000313" key="13">
    <source>
        <dbReference type="Proteomes" id="UP000198561"/>
    </source>
</evidence>
<dbReference type="InterPro" id="IPR017871">
    <property type="entry name" value="ABC_transporter-like_CS"/>
</dbReference>
<dbReference type="FunFam" id="3.40.50.300:FF:000299">
    <property type="entry name" value="ABC transporter ATP-binding protein/permease"/>
    <property type="match status" value="1"/>
</dbReference>
<evidence type="ECO:0000259" key="11">
    <source>
        <dbReference type="PROSITE" id="PS50929"/>
    </source>
</evidence>
<dbReference type="InterPro" id="IPR039421">
    <property type="entry name" value="Type_1_exporter"/>
</dbReference>
<dbReference type="SUPFAM" id="SSF90123">
    <property type="entry name" value="ABC transporter transmembrane region"/>
    <property type="match status" value="1"/>
</dbReference>
<dbReference type="PROSITE" id="PS50893">
    <property type="entry name" value="ABC_TRANSPORTER_2"/>
    <property type="match status" value="1"/>
</dbReference>
<feature type="domain" description="ABC transmembrane type-1" evidence="11">
    <location>
        <begin position="45"/>
        <end position="348"/>
    </location>
</feature>
<dbReference type="Gene3D" id="3.40.50.300">
    <property type="entry name" value="P-loop containing nucleotide triphosphate hydrolases"/>
    <property type="match status" value="1"/>
</dbReference>
<comment type="subcellular location">
    <subcellularLocation>
        <location evidence="1">Cell membrane</location>
        <topology evidence="1">Multi-pass membrane protein</topology>
    </subcellularLocation>
</comment>
<dbReference type="GO" id="GO:0016887">
    <property type="term" value="F:ATP hydrolysis activity"/>
    <property type="evidence" value="ECO:0007669"/>
    <property type="project" value="InterPro"/>
</dbReference>
<evidence type="ECO:0000256" key="3">
    <source>
        <dbReference type="ARBA" id="ARBA00022475"/>
    </source>
</evidence>
<evidence type="ECO:0000313" key="12">
    <source>
        <dbReference type="EMBL" id="SEH45402.1"/>
    </source>
</evidence>
<reference evidence="12 13" key="1">
    <citation type="submission" date="2016-10" db="EMBL/GenBank/DDBJ databases">
        <authorList>
            <person name="de Groot N.N."/>
        </authorList>
    </citation>
    <scope>NUCLEOTIDE SEQUENCE [LARGE SCALE GENOMIC DNA]</scope>
    <source>
        <strain evidence="12 13">DSM 23031</strain>
    </source>
</reference>
<dbReference type="Proteomes" id="UP000198561">
    <property type="component" value="Unassembled WGS sequence"/>
</dbReference>
<accession>A0A1H6IC76</accession>
<dbReference type="GO" id="GO:0015421">
    <property type="term" value="F:ABC-type oligopeptide transporter activity"/>
    <property type="evidence" value="ECO:0007669"/>
    <property type="project" value="TreeGrafter"/>
</dbReference>
<evidence type="ECO:0000256" key="7">
    <source>
        <dbReference type="ARBA" id="ARBA00022989"/>
    </source>
</evidence>
<feature type="transmembrane region" description="Helical" evidence="9">
    <location>
        <begin position="205"/>
        <end position="223"/>
    </location>
</feature>
<dbReference type="InterPro" id="IPR036640">
    <property type="entry name" value="ABC1_TM_sf"/>
</dbReference>
<evidence type="ECO:0000256" key="5">
    <source>
        <dbReference type="ARBA" id="ARBA00022741"/>
    </source>
</evidence>
<dbReference type="InterPro" id="IPR027417">
    <property type="entry name" value="P-loop_NTPase"/>
</dbReference>
<gene>
    <name evidence="12" type="ORF">SAMN05421593_4322</name>
</gene>
<dbReference type="SMART" id="SM00382">
    <property type="entry name" value="AAA"/>
    <property type="match status" value="1"/>
</dbReference>
<evidence type="ECO:0000256" key="2">
    <source>
        <dbReference type="ARBA" id="ARBA00022448"/>
    </source>
</evidence>
<evidence type="ECO:0000256" key="1">
    <source>
        <dbReference type="ARBA" id="ARBA00004651"/>
    </source>
</evidence>
<dbReference type="PANTHER" id="PTHR43394:SF1">
    <property type="entry name" value="ATP-BINDING CASSETTE SUB-FAMILY B MEMBER 10, MITOCHONDRIAL"/>
    <property type="match status" value="1"/>
</dbReference>
<dbReference type="InterPro" id="IPR003439">
    <property type="entry name" value="ABC_transporter-like_ATP-bd"/>
</dbReference>
<keyword evidence="6 12" id="KW-0067">ATP-binding</keyword>
<feature type="transmembrane region" description="Helical" evidence="9">
    <location>
        <begin position="176"/>
        <end position="199"/>
    </location>
</feature>
<dbReference type="Gene3D" id="1.20.1560.10">
    <property type="entry name" value="ABC transporter type 1, transmembrane domain"/>
    <property type="match status" value="1"/>
</dbReference>
<dbReference type="GO" id="GO:0005886">
    <property type="term" value="C:plasma membrane"/>
    <property type="evidence" value="ECO:0007669"/>
    <property type="project" value="UniProtKB-SubCell"/>
</dbReference>
<dbReference type="STRING" id="680127.SAMN05421593_4322"/>